<evidence type="ECO:0000313" key="3">
    <source>
        <dbReference type="EMBL" id="EGT50968.1"/>
    </source>
</evidence>
<dbReference type="PANTHER" id="PTHR43016:SF16">
    <property type="entry name" value="METALLOPROTEASE, PUTATIVE (AFU_ORTHOLOGUE AFUA_4G07610)-RELATED"/>
    <property type="match status" value="1"/>
</dbReference>
<feature type="domain" description="Peptidase M16 N-terminal" evidence="1">
    <location>
        <begin position="164"/>
        <end position="258"/>
    </location>
</feature>
<dbReference type="Proteomes" id="UP000008068">
    <property type="component" value="Unassembled WGS sequence"/>
</dbReference>
<dbReference type="HOGENOM" id="CLU_006065_0_0_1"/>
<dbReference type="InterPro" id="IPR011765">
    <property type="entry name" value="Pept_M16_N"/>
</dbReference>
<feature type="domain" description="Peptidase M16 C-terminal" evidence="2">
    <location>
        <begin position="308"/>
        <end position="470"/>
    </location>
</feature>
<dbReference type="eggNOG" id="KOG0961">
    <property type="taxonomic scope" value="Eukaryota"/>
</dbReference>
<dbReference type="InParanoid" id="G0N2V7"/>
<name>G0N2V7_CAEBE</name>
<organism evidence="4">
    <name type="scientific">Caenorhabditis brenneri</name>
    <name type="common">Nematode worm</name>
    <dbReference type="NCBI Taxonomy" id="135651"/>
    <lineage>
        <taxon>Eukaryota</taxon>
        <taxon>Metazoa</taxon>
        <taxon>Ecdysozoa</taxon>
        <taxon>Nematoda</taxon>
        <taxon>Chromadorea</taxon>
        <taxon>Rhabditida</taxon>
        <taxon>Rhabditina</taxon>
        <taxon>Rhabditomorpha</taxon>
        <taxon>Rhabditoidea</taxon>
        <taxon>Rhabditidae</taxon>
        <taxon>Peloderinae</taxon>
        <taxon>Caenorhabditis</taxon>
    </lineage>
</organism>
<dbReference type="InterPro" id="IPR011249">
    <property type="entry name" value="Metalloenz_LuxS/M16"/>
</dbReference>
<gene>
    <name evidence="3" type="ORF">CAEBREN_06806</name>
</gene>
<keyword evidence="4" id="KW-1185">Reference proteome</keyword>
<dbReference type="GO" id="GO:0046872">
    <property type="term" value="F:metal ion binding"/>
    <property type="evidence" value="ECO:0007669"/>
    <property type="project" value="InterPro"/>
</dbReference>
<dbReference type="FunCoup" id="G0N2V7">
    <property type="interactions" value="1279"/>
</dbReference>
<dbReference type="AlphaFoldDB" id="G0N2V7"/>
<dbReference type="EMBL" id="GL379831">
    <property type="protein sequence ID" value="EGT50968.1"/>
    <property type="molecule type" value="Genomic_DNA"/>
</dbReference>
<sequence>MDNYTGYILRFLNGRYCRDHKLPLLEFRIRHLHLGFFQILCSGKENQVLLENPSFEAEHVQWRIEPTLGFKTLELVESRTLKPLFCLQLHKYRTQQAEDVMKELTLKLSEIRNGRADKFWSCMDLELSENRKVSIYSSKISKLRVAIGEVPGPMVHGAISFVTEADSDDGLPHTLEHLVFMGSKKYPFKGVLDVIANRCLADGTNAWTDTDHTCYTLCTVGSDGFMKVLPLFINYLLTPMLTASQFATEVHHITGEGNDAGVVYSERQDHESEMKSIMDRKTKEVIYPPYNPYAVDTGGRLKNLRESCTLQKVQDYHKKFYHLSNMVVTVCGIVNHEQVLDIMSKVENEHIATNPEHFPTPFSFPLNDIKESTVHKVSCPSDDASRGAVELAWLTHHPSDLDTHSSLHVLFDYLSNTSESPLQKDFILLEDPLASSVSFHISEGVKCDMRLNFAGVPVEKLEEVAPKFFDKTVREHLEEVNWDMERMGYLIDQTIQNEMVKLETNAAYDLISHVIKFQIYDDQNVDLLKKRTNEVEFLKKLKSEPASYWVELVKKYFTSKSATVIGVPDEDLVDKIAKEEEDRITAQCKKLGKEGLQKHGKLLEEAIRENTANHPSAELLDQLIVKELEQFDRFPVQSLTSESSSLTPQQSNFLAQFPFHANLHNCPTKFVEMFLLLDSSNLSMEDRSLLFLYTDLLFESPAIIDGVLNSADDVAKLFTKDLIGYSVEMGVSGLYDRFVNLRIKVGVDKYPLIAKWAQIFTQGIVFDASRIQMRAQKLAGEARDRKRDGFTVASTAVASLVYEKNTNSYLYDELVLEKLHEKISDEVDKNPKSVTDRFGKVRSALFSNGINVHFIADVDGIDPKLMDSNQWNWIQAGPRFSANGSSKFSAEAGENVDLQMGKELLIGVDGVDKSSFIYQTTFLDANWNSDVLIPSMIFGQYLSQCEGPLWRAIRGDGLACGANVFVKPDRKQITLSLYRCAQPALAYERTRDIIREIIETGEISTVEFESAKRLTVFAMMKREGTVSGAAKLSILNNFRSTPHPFNIELCRRIWNLTSDEMVKKGGPPLSRLFNDGQFVRSIAAPSSKFDEVEKAFPGATKIKIGDLQFAV</sequence>
<dbReference type="OMA" id="CVEGPFW"/>
<reference evidence="4" key="1">
    <citation type="submission" date="2011-07" db="EMBL/GenBank/DDBJ databases">
        <authorList>
            <consortium name="Caenorhabditis brenneri Sequencing and Analysis Consortium"/>
            <person name="Wilson R.K."/>
        </authorList>
    </citation>
    <scope>NUCLEOTIDE SEQUENCE [LARGE SCALE GENOMIC DNA]</scope>
    <source>
        <strain evidence="4">PB2801</strain>
    </source>
</reference>
<dbReference type="SUPFAM" id="SSF63411">
    <property type="entry name" value="LuxS/MPP-like metallohydrolase"/>
    <property type="match status" value="3"/>
</dbReference>
<dbReference type="InterPro" id="IPR007863">
    <property type="entry name" value="Peptidase_M16_C"/>
</dbReference>
<evidence type="ECO:0000313" key="4">
    <source>
        <dbReference type="Proteomes" id="UP000008068"/>
    </source>
</evidence>
<evidence type="ECO:0000259" key="2">
    <source>
        <dbReference type="Pfam" id="PF05193"/>
    </source>
</evidence>
<dbReference type="STRING" id="135651.G0N2V7"/>
<evidence type="ECO:0000259" key="1">
    <source>
        <dbReference type="Pfam" id="PF00675"/>
    </source>
</evidence>
<proteinExistence type="predicted"/>
<dbReference type="OrthoDB" id="5809639at2759"/>
<accession>G0N2V7</accession>
<dbReference type="MEROPS" id="M16.A12"/>
<dbReference type="Pfam" id="PF00675">
    <property type="entry name" value="Peptidase_M16"/>
    <property type="match status" value="1"/>
</dbReference>
<dbReference type="FunFam" id="3.30.830.10:FF:000015">
    <property type="entry name" value="Putative zinc metalloprotease"/>
    <property type="match status" value="1"/>
</dbReference>
<dbReference type="Gene3D" id="3.30.830.10">
    <property type="entry name" value="Metalloenzyme, LuxS/M16 peptidase-like"/>
    <property type="match status" value="4"/>
</dbReference>
<dbReference type="FunFam" id="3.30.830.10:FF:000031">
    <property type="entry name" value="Putative zinc metalloprotease"/>
    <property type="match status" value="1"/>
</dbReference>
<dbReference type="PANTHER" id="PTHR43016">
    <property type="entry name" value="PRESEQUENCE PROTEASE"/>
    <property type="match status" value="1"/>
</dbReference>
<dbReference type="Pfam" id="PF05193">
    <property type="entry name" value="Peptidase_M16_C"/>
    <property type="match status" value="1"/>
</dbReference>
<protein>
    <submittedName>
        <fullName evidence="3">Uncharacterized protein</fullName>
    </submittedName>
</protein>